<dbReference type="EnsemblMetazoa" id="XM_031923338">
    <property type="protein sequence ID" value="XP_031779198"/>
    <property type="gene ID" value="LOC107981956"/>
</dbReference>
<keyword evidence="1 2" id="KW-0193">Cuticle</keyword>
<evidence type="ECO:0000256" key="3">
    <source>
        <dbReference type="SAM" id="SignalP"/>
    </source>
</evidence>
<dbReference type="PROSITE" id="PS51155">
    <property type="entry name" value="CHIT_BIND_RR_2"/>
    <property type="match status" value="1"/>
</dbReference>
<evidence type="ECO:0000313" key="5">
    <source>
        <dbReference type="Proteomes" id="UP000002358"/>
    </source>
</evidence>
<dbReference type="RefSeq" id="XP_031779198.1">
    <property type="nucleotide sequence ID" value="XM_031923338.2"/>
</dbReference>
<dbReference type="GeneID" id="107981956"/>
<dbReference type="Proteomes" id="UP000002358">
    <property type="component" value="Chromosome 1"/>
</dbReference>
<dbReference type="PANTHER" id="PTHR10380:SF173">
    <property type="entry name" value="CUTICULAR PROTEIN 47EF, ISOFORM C-RELATED"/>
    <property type="match status" value="1"/>
</dbReference>
<evidence type="ECO:0000313" key="4">
    <source>
        <dbReference type="EnsemblMetazoa" id="XP_031779198"/>
    </source>
</evidence>
<dbReference type="GO" id="GO:0008010">
    <property type="term" value="F:structural constituent of chitin-based larval cuticle"/>
    <property type="evidence" value="ECO:0007669"/>
    <property type="project" value="TreeGrafter"/>
</dbReference>
<feature type="signal peptide" evidence="3">
    <location>
        <begin position="1"/>
        <end position="17"/>
    </location>
</feature>
<dbReference type="OrthoDB" id="8123782at2759"/>
<feature type="chain" id="PRO_5029598130" evidence="3">
    <location>
        <begin position="18"/>
        <end position="121"/>
    </location>
</feature>
<proteinExistence type="predicted"/>
<keyword evidence="3" id="KW-0732">Signal</keyword>
<accession>A0A7M7Q1K8</accession>
<evidence type="ECO:0000256" key="1">
    <source>
        <dbReference type="ARBA" id="ARBA00022460"/>
    </source>
</evidence>
<evidence type="ECO:0000256" key="2">
    <source>
        <dbReference type="PROSITE-ProRule" id="PRU00497"/>
    </source>
</evidence>
<dbReference type="InParanoid" id="A0A7M7Q1K8"/>
<dbReference type="InterPro" id="IPR050468">
    <property type="entry name" value="Cuticle_Struct_Prot"/>
</dbReference>
<sequence>MESVIVVLAAFAAVAVAAPRTTTLLSRVAPKTAAVVKEAHHNNIDTGGYRYSYQTDDGQTRHETAEVVEIQDNEGNFAPSQRVSGEYSFIDPETNQLYKVTYTADDRGYIAKFPVPIDIYG</sequence>
<reference evidence="4" key="1">
    <citation type="submission" date="2021-01" db="UniProtKB">
        <authorList>
            <consortium name="EnsemblMetazoa"/>
        </authorList>
    </citation>
    <scope>IDENTIFICATION</scope>
</reference>
<keyword evidence="5" id="KW-1185">Reference proteome</keyword>
<organism evidence="4 5">
    <name type="scientific">Nasonia vitripennis</name>
    <name type="common">Parasitic wasp</name>
    <dbReference type="NCBI Taxonomy" id="7425"/>
    <lineage>
        <taxon>Eukaryota</taxon>
        <taxon>Metazoa</taxon>
        <taxon>Ecdysozoa</taxon>
        <taxon>Arthropoda</taxon>
        <taxon>Hexapoda</taxon>
        <taxon>Insecta</taxon>
        <taxon>Pterygota</taxon>
        <taxon>Neoptera</taxon>
        <taxon>Endopterygota</taxon>
        <taxon>Hymenoptera</taxon>
        <taxon>Apocrita</taxon>
        <taxon>Proctotrupomorpha</taxon>
        <taxon>Chalcidoidea</taxon>
        <taxon>Pteromalidae</taxon>
        <taxon>Pteromalinae</taxon>
        <taxon>Nasonia</taxon>
    </lineage>
</organism>
<name>A0A7M7Q1K8_NASVI</name>
<dbReference type="KEGG" id="nvi:107981956"/>
<dbReference type="InterPro" id="IPR000618">
    <property type="entry name" value="Insect_cuticle"/>
</dbReference>
<dbReference type="PANTHER" id="PTHR10380">
    <property type="entry name" value="CUTICLE PROTEIN"/>
    <property type="match status" value="1"/>
</dbReference>
<protein>
    <submittedName>
        <fullName evidence="4">Uncharacterized protein</fullName>
    </submittedName>
</protein>
<dbReference type="AlphaFoldDB" id="A0A7M7Q1K8"/>
<dbReference type="GO" id="GO:0062129">
    <property type="term" value="C:chitin-based extracellular matrix"/>
    <property type="evidence" value="ECO:0007669"/>
    <property type="project" value="TreeGrafter"/>
</dbReference>
<dbReference type="Pfam" id="PF00379">
    <property type="entry name" value="Chitin_bind_4"/>
    <property type="match status" value="1"/>
</dbReference>